<gene>
    <name evidence="8" type="ORF">CBP12_13145</name>
</gene>
<dbReference type="GO" id="GO:0006355">
    <property type="term" value="P:regulation of DNA-templated transcription"/>
    <property type="evidence" value="ECO:0007669"/>
    <property type="project" value="TreeGrafter"/>
</dbReference>
<sequence>MSEQQPNSQNAASFLLIDDNATFGQLLMRGFARRDLNLLWVPDSASALATTAPLQGIILDLNLDGESGLQLLPALLARFPKVPIVVLTGYASISTAVSAVKLGASQYLPKPADVDTLLAAFGPWELEPQEALAWVAFQPSVRKQSWEYVQFVLQQHEGNISAAARALNMHRRTLQRILQKKPVSQ</sequence>
<evidence type="ECO:0000313" key="9">
    <source>
        <dbReference type="Proteomes" id="UP000243793"/>
    </source>
</evidence>
<evidence type="ECO:0000256" key="1">
    <source>
        <dbReference type="ARBA" id="ARBA00022553"/>
    </source>
</evidence>
<dbReference type="Pfam" id="PF02954">
    <property type="entry name" value="HTH_8"/>
    <property type="match status" value="1"/>
</dbReference>
<accession>A0A1Y0D104</accession>
<keyword evidence="3" id="KW-0805">Transcription regulation</keyword>
<dbReference type="Gene3D" id="3.40.50.2300">
    <property type="match status" value="1"/>
</dbReference>
<dbReference type="PANTHER" id="PTHR48111">
    <property type="entry name" value="REGULATOR OF RPOS"/>
    <property type="match status" value="1"/>
</dbReference>
<feature type="domain" description="Response regulatory" evidence="7">
    <location>
        <begin position="13"/>
        <end position="125"/>
    </location>
</feature>
<dbReference type="PANTHER" id="PTHR48111:SF1">
    <property type="entry name" value="TWO-COMPONENT RESPONSE REGULATOR ORR33"/>
    <property type="match status" value="1"/>
</dbReference>
<evidence type="ECO:0000256" key="6">
    <source>
        <dbReference type="PROSITE-ProRule" id="PRU00169"/>
    </source>
</evidence>
<dbReference type="SUPFAM" id="SSF46689">
    <property type="entry name" value="Homeodomain-like"/>
    <property type="match status" value="1"/>
</dbReference>
<organism evidence="8 9">
    <name type="scientific">Oceanisphaera avium</name>
    <dbReference type="NCBI Taxonomy" id="1903694"/>
    <lineage>
        <taxon>Bacteria</taxon>
        <taxon>Pseudomonadati</taxon>
        <taxon>Pseudomonadota</taxon>
        <taxon>Gammaproteobacteria</taxon>
        <taxon>Aeromonadales</taxon>
        <taxon>Aeromonadaceae</taxon>
        <taxon>Oceanisphaera</taxon>
    </lineage>
</organism>
<dbReference type="GO" id="GO:0032993">
    <property type="term" value="C:protein-DNA complex"/>
    <property type="evidence" value="ECO:0007669"/>
    <property type="project" value="TreeGrafter"/>
</dbReference>
<dbReference type="EMBL" id="CP021376">
    <property type="protein sequence ID" value="ART80984.1"/>
    <property type="molecule type" value="Genomic_DNA"/>
</dbReference>
<keyword evidence="1 6" id="KW-0597">Phosphoprotein</keyword>
<dbReference type="Pfam" id="PF00072">
    <property type="entry name" value="Response_reg"/>
    <property type="match status" value="1"/>
</dbReference>
<evidence type="ECO:0000313" key="8">
    <source>
        <dbReference type="EMBL" id="ART80984.1"/>
    </source>
</evidence>
<dbReference type="GO" id="GO:0005829">
    <property type="term" value="C:cytosol"/>
    <property type="evidence" value="ECO:0007669"/>
    <property type="project" value="TreeGrafter"/>
</dbReference>
<dbReference type="InterPro" id="IPR001789">
    <property type="entry name" value="Sig_transdc_resp-reg_receiver"/>
</dbReference>
<dbReference type="KEGG" id="ocm:CBP12_13145"/>
<keyword evidence="9" id="KW-1185">Reference proteome</keyword>
<keyword evidence="4" id="KW-0238">DNA-binding</keyword>
<dbReference type="GO" id="GO:0000976">
    <property type="term" value="F:transcription cis-regulatory region binding"/>
    <property type="evidence" value="ECO:0007669"/>
    <property type="project" value="TreeGrafter"/>
</dbReference>
<evidence type="ECO:0000256" key="4">
    <source>
        <dbReference type="ARBA" id="ARBA00023125"/>
    </source>
</evidence>
<dbReference type="RefSeq" id="WP_086965127.1">
    <property type="nucleotide sequence ID" value="NZ_CP021376.1"/>
</dbReference>
<keyword evidence="5" id="KW-0804">Transcription</keyword>
<dbReference type="OrthoDB" id="9802426at2"/>
<dbReference type="InterPro" id="IPR039420">
    <property type="entry name" value="WalR-like"/>
</dbReference>
<evidence type="ECO:0000256" key="5">
    <source>
        <dbReference type="ARBA" id="ARBA00023163"/>
    </source>
</evidence>
<name>A0A1Y0D104_9GAMM</name>
<dbReference type="PROSITE" id="PS50110">
    <property type="entry name" value="RESPONSE_REGULATORY"/>
    <property type="match status" value="1"/>
</dbReference>
<evidence type="ECO:0000256" key="3">
    <source>
        <dbReference type="ARBA" id="ARBA00023015"/>
    </source>
</evidence>
<dbReference type="InterPro" id="IPR009057">
    <property type="entry name" value="Homeodomain-like_sf"/>
</dbReference>
<proteinExistence type="predicted"/>
<dbReference type="InterPro" id="IPR011006">
    <property type="entry name" value="CheY-like_superfamily"/>
</dbReference>
<evidence type="ECO:0000256" key="2">
    <source>
        <dbReference type="ARBA" id="ARBA00023012"/>
    </source>
</evidence>
<dbReference type="GO" id="GO:0000156">
    <property type="term" value="F:phosphorelay response regulator activity"/>
    <property type="evidence" value="ECO:0007669"/>
    <property type="project" value="TreeGrafter"/>
</dbReference>
<dbReference type="SUPFAM" id="SSF52172">
    <property type="entry name" value="CheY-like"/>
    <property type="match status" value="1"/>
</dbReference>
<reference evidence="9" key="1">
    <citation type="submission" date="2017-05" db="EMBL/GenBank/DDBJ databases">
        <authorList>
            <person name="Sung H."/>
        </authorList>
    </citation>
    <scope>NUCLEOTIDE SEQUENCE [LARGE SCALE GENOMIC DNA]</scope>
    <source>
        <strain evidence="9">AMac2203</strain>
    </source>
</reference>
<dbReference type="InterPro" id="IPR002197">
    <property type="entry name" value="HTH_Fis"/>
</dbReference>
<dbReference type="Gene3D" id="1.10.10.60">
    <property type="entry name" value="Homeodomain-like"/>
    <property type="match status" value="1"/>
</dbReference>
<dbReference type="PRINTS" id="PR01590">
    <property type="entry name" value="HTHFIS"/>
</dbReference>
<dbReference type="AlphaFoldDB" id="A0A1Y0D104"/>
<protein>
    <submittedName>
        <fullName evidence="8">Two-component system response regulator</fullName>
    </submittedName>
</protein>
<keyword evidence="2" id="KW-0902">Two-component regulatory system</keyword>
<dbReference type="Proteomes" id="UP000243793">
    <property type="component" value="Chromosome"/>
</dbReference>
<feature type="modified residue" description="4-aspartylphosphate" evidence="6">
    <location>
        <position position="60"/>
    </location>
</feature>
<evidence type="ECO:0000259" key="7">
    <source>
        <dbReference type="PROSITE" id="PS50110"/>
    </source>
</evidence>
<dbReference type="SMART" id="SM00448">
    <property type="entry name" value="REC"/>
    <property type="match status" value="1"/>
</dbReference>